<evidence type="ECO:0000313" key="3">
    <source>
        <dbReference type="Proteomes" id="UP001172778"/>
    </source>
</evidence>
<dbReference type="SUPFAM" id="SSF48452">
    <property type="entry name" value="TPR-like"/>
    <property type="match status" value="1"/>
</dbReference>
<organism evidence="2 3">
    <name type="scientific">Parachitinimonas caeni</name>
    <dbReference type="NCBI Taxonomy" id="3031301"/>
    <lineage>
        <taxon>Bacteria</taxon>
        <taxon>Pseudomonadati</taxon>
        <taxon>Pseudomonadota</taxon>
        <taxon>Betaproteobacteria</taxon>
        <taxon>Neisseriales</taxon>
        <taxon>Chitinibacteraceae</taxon>
        <taxon>Parachitinimonas</taxon>
    </lineage>
</organism>
<keyword evidence="1" id="KW-0732">Signal</keyword>
<name>A0ABT7DXR9_9NEIS</name>
<evidence type="ECO:0000256" key="1">
    <source>
        <dbReference type="SAM" id="SignalP"/>
    </source>
</evidence>
<reference evidence="2" key="1">
    <citation type="submission" date="2023-03" db="EMBL/GenBank/DDBJ databases">
        <title>Chitinimonas shenzhenensis gen. nov., sp. nov., a novel member of family Burkholderiaceae isolated from activated sludge collected in Shen Zhen, China.</title>
        <authorList>
            <person name="Wang X."/>
        </authorList>
    </citation>
    <scope>NUCLEOTIDE SEQUENCE</scope>
    <source>
        <strain evidence="2">DQS-5</strain>
    </source>
</reference>
<dbReference type="Proteomes" id="UP001172778">
    <property type="component" value="Unassembled WGS sequence"/>
</dbReference>
<sequence>MNSKASIGRLGQLSLVCILLAACGTPPDPVSVMRRDADRYVSRARRESSEGNWQEAQQAWRDAGLRFAALDDRQGVGESRLGVALVMHRQGRFVEAKQQLEQMLADAAGYPETIQFEVHLQLALLDVRGGLYTAAAERFGQAEALCNAGCSRRAALYNGKARLVIQQSHFDDAKRLATIALQAAGSDKAESANAQRLLGQIAIQQQDWAGAHTLLEAALTADKQIGDPSRISKDLALLHKLAHSRGDQAAATSLLARLTALCQSLATPPADCGATDN</sequence>
<dbReference type="Gene3D" id="1.25.40.10">
    <property type="entry name" value="Tetratricopeptide repeat domain"/>
    <property type="match status" value="1"/>
</dbReference>
<proteinExistence type="predicted"/>
<accession>A0ABT7DXR9</accession>
<comment type="caution">
    <text evidence="2">The sequence shown here is derived from an EMBL/GenBank/DDBJ whole genome shotgun (WGS) entry which is preliminary data.</text>
</comment>
<gene>
    <name evidence="2" type="ORF">PZA18_11180</name>
</gene>
<feature type="signal peptide" evidence="1">
    <location>
        <begin position="1"/>
        <end position="21"/>
    </location>
</feature>
<dbReference type="EMBL" id="JARRAF010000011">
    <property type="protein sequence ID" value="MDK2124614.1"/>
    <property type="molecule type" value="Genomic_DNA"/>
</dbReference>
<keyword evidence="3" id="KW-1185">Reference proteome</keyword>
<evidence type="ECO:0008006" key="4">
    <source>
        <dbReference type="Google" id="ProtNLM"/>
    </source>
</evidence>
<dbReference type="RefSeq" id="WP_284100927.1">
    <property type="nucleotide sequence ID" value="NZ_JARRAF010000011.1"/>
</dbReference>
<evidence type="ECO:0000313" key="2">
    <source>
        <dbReference type="EMBL" id="MDK2124614.1"/>
    </source>
</evidence>
<dbReference type="PROSITE" id="PS51257">
    <property type="entry name" value="PROKAR_LIPOPROTEIN"/>
    <property type="match status" value="1"/>
</dbReference>
<feature type="chain" id="PRO_5045486854" description="Tetratricopeptide repeat protein" evidence="1">
    <location>
        <begin position="22"/>
        <end position="277"/>
    </location>
</feature>
<protein>
    <recommendedName>
        <fullName evidence="4">Tetratricopeptide repeat protein</fullName>
    </recommendedName>
</protein>
<dbReference type="InterPro" id="IPR011990">
    <property type="entry name" value="TPR-like_helical_dom_sf"/>
</dbReference>